<accession>A0A4R4SQ04</accession>
<dbReference type="Pfam" id="PF07228">
    <property type="entry name" value="SpoIIE"/>
    <property type="match status" value="1"/>
</dbReference>
<evidence type="ECO:0000256" key="2">
    <source>
        <dbReference type="SAM" id="MobiDB-lite"/>
    </source>
</evidence>
<dbReference type="InterPro" id="IPR003018">
    <property type="entry name" value="GAF"/>
</dbReference>
<dbReference type="PANTHER" id="PTHR43156">
    <property type="entry name" value="STAGE II SPORULATION PROTEIN E-RELATED"/>
    <property type="match status" value="1"/>
</dbReference>
<dbReference type="Pfam" id="PF08448">
    <property type="entry name" value="PAS_4"/>
    <property type="match status" value="1"/>
</dbReference>
<proteinExistence type="predicted"/>
<dbReference type="InterPro" id="IPR035965">
    <property type="entry name" value="PAS-like_dom_sf"/>
</dbReference>
<organism evidence="5 6">
    <name type="scientific">Streptomyces hainanensis</name>
    <dbReference type="NCBI Taxonomy" id="402648"/>
    <lineage>
        <taxon>Bacteria</taxon>
        <taxon>Bacillati</taxon>
        <taxon>Actinomycetota</taxon>
        <taxon>Actinomycetes</taxon>
        <taxon>Kitasatosporales</taxon>
        <taxon>Streptomycetaceae</taxon>
        <taxon>Streptomyces</taxon>
    </lineage>
</organism>
<dbReference type="SUPFAM" id="SSF55785">
    <property type="entry name" value="PYP-like sensor domain (PAS domain)"/>
    <property type="match status" value="1"/>
</dbReference>
<feature type="compositionally biased region" description="Low complexity" evidence="2">
    <location>
        <begin position="312"/>
        <end position="323"/>
    </location>
</feature>
<dbReference type="Gene3D" id="3.30.450.40">
    <property type="match status" value="1"/>
</dbReference>
<feature type="domain" description="PPM-type phosphatase" evidence="4">
    <location>
        <begin position="527"/>
        <end position="745"/>
    </location>
</feature>
<reference evidence="5 6" key="1">
    <citation type="submission" date="2019-03" db="EMBL/GenBank/DDBJ databases">
        <title>Draft genome sequences of novel Actinobacteria.</title>
        <authorList>
            <person name="Sahin N."/>
            <person name="Ay H."/>
            <person name="Saygin H."/>
        </authorList>
    </citation>
    <scope>NUCLEOTIDE SEQUENCE [LARGE SCALE GENOMIC DNA]</scope>
    <source>
        <strain evidence="5 6">DSM 41900</strain>
    </source>
</reference>
<gene>
    <name evidence="5" type="ORF">E1283_31260</name>
</gene>
<evidence type="ECO:0000313" key="6">
    <source>
        <dbReference type="Proteomes" id="UP000295345"/>
    </source>
</evidence>
<keyword evidence="1" id="KW-0378">Hydrolase</keyword>
<keyword evidence="6" id="KW-1185">Reference proteome</keyword>
<dbReference type="CDD" id="cd00130">
    <property type="entry name" value="PAS"/>
    <property type="match status" value="1"/>
</dbReference>
<dbReference type="Gene3D" id="3.30.450.20">
    <property type="entry name" value="PAS domain"/>
    <property type="match status" value="1"/>
</dbReference>
<protein>
    <submittedName>
        <fullName evidence="5">PAS sensor protein</fullName>
    </submittedName>
</protein>
<evidence type="ECO:0000256" key="1">
    <source>
        <dbReference type="ARBA" id="ARBA00022801"/>
    </source>
</evidence>
<dbReference type="AlphaFoldDB" id="A0A4R4SQ04"/>
<dbReference type="Pfam" id="PF13185">
    <property type="entry name" value="GAF_2"/>
    <property type="match status" value="1"/>
</dbReference>
<dbReference type="SMART" id="SM00065">
    <property type="entry name" value="GAF"/>
    <property type="match status" value="1"/>
</dbReference>
<dbReference type="SMART" id="SM00331">
    <property type="entry name" value="PP2C_SIG"/>
    <property type="match status" value="1"/>
</dbReference>
<dbReference type="GO" id="GO:0016791">
    <property type="term" value="F:phosphatase activity"/>
    <property type="evidence" value="ECO:0007669"/>
    <property type="project" value="TreeGrafter"/>
</dbReference>
<feature type="region of interest" description="Disordered" evidence="2">
    <location>
        <begin position="300"/>
        <end position="333"/>
    </location>
</feature>
<evidence type="ECO:0000259" key="4">
    <source>
        <dbReference type="SMART" id="SM00331"/>
    </source>
</evidence>
<dbReference type="OrthoDB" id="118142at2"/>
<feature type="domain" description="GAF" evidence="3">
    <location>
        <begin position="353"/>
        <end position="509"/>
    </location>
</feature>
<dbReference type="EMBL" id="SMKI01000508">
    <property type="protein sequence ID" value="TDC64714.1"/>
    <property type="molecule type" value="Genomic_DNA"/>
</dbReference>
<dbReference type="InterPro" id="IPR000014">
    <property type="entry name" value="PAS"/>
</dbReference>
<dbReference type="InterPro" id="IPR013656">
    <property type="entry name" value="PAS_4"/>
</dbReference>
<dbReference type="Proteomes" id="UP000295345">
    <property type="component" value="Unassembled WGS sequence"/>
</dbReference>
<dbReference type="InterPro" id="IPR036457">
    <property type="entry name" value="PPM-type-like_dom_sf"/>
</dbReference>
<evidence type="ECO:0000313" key="5">
    <source>
        <dbReference type="EMBL" id="TDC64714.1"/>
    </source>
</evidence>
<dbReference type="RefSeq" id="WP_132821544.1">
    <property type="nucleotide sequence ID" value="NZ_SMKI01000508.1"/>
</dbReference>
<comment type="caution">
    <text evidence="5">The sequence shown here is derived from an EMBL/GenBank/DDBJ whole genome shotgun (WGS) entry which is preliminary data.</text>
</comment>
<dbReference type="SUPFAM" id="SSF55781">
    <property type="entry name" value="GAF domain-like"/>
    <property type="match status" value="1"/>
</dbReference>
<dbReference type="PANTHER" id="PTHR43156:SF2">
    <property type="entry name" value="STAGE II SPORULATION PROTEIN E"/>
    <property type="match status" value="1"/>
</dbReference>
<dbReference type="Gene3D" id="3.60.40.10">
    <property type="entry name" value="PPM-type phosphatase domain"/>
    <property type="match status" value="1"/>
</dbReference>
<dbReference type="InterPro" id="IPR001932">
    <property type="entry name" value="PPM-type_phosphatase-like_dom"/>
</dbReference>
<dbReference type="InterPro" id="IPR029016">
    <property type="entry name" value="GAF-like_dom_sf"/>
</dbReference>
<sequence>MGSGTGSEPDGGDLSLLSPHMHRAIRETGGYGGGIFLLAPGERVLRLAVVSGIPMDVASPWSRVQLDVPVPLTRAVNEQRLIWQESGRHDRRGPRVSVPLPYSYAVAHAPIVTGSGDDGSGEAGEEGECWGVLMVLWPGSHPSQLPPHEREPLEAGCRRLGPLLRDVTRRRGRAVRLADEPTILERPRTRMPEPAHALAAADFAERLPEGACALELDGRIAFVTERGAALLGVNGAELLGARLWEAVPWLADPTYEDRFRAAVISRQPTSFAARRAAGRWLRFDLHPGDRGLSVRMCPTRAPADEPAEESAGEFAGEPTAPAEAPDPPPEAPTRVGAIYQVMRLAVTLTEAAGVADVVRLVADQLLPAFDAQGLILCVTEGDRLRVVGHRGCPPEIADMLDGTPLASRTSPTAAAMAGGNPTYYGSPDEMRRRYPHIPDVDREVAGRARTGAAAWAFLPLVTSGRVAGCCVVSYDRPHDFTAEERTLLTSLAGVVAQALERARLFDANQRLARRLQKDLLPRDLPSIPGLDVAARYLAATKGMEIGGDFYDVIELDGGAGVTIGDVQGHNVTAAALMGQVRTAVHAAAGTEPSEVLTRTNRLLNDLDPGLFTSCLYIHLDLGRRLATLATAGHPPPLLWLPDGRVGEVEVPPGPVLGVDPRADYPAVEIPLPPGAVLLLFTDGLIERPGVHLDDATAALAGHFARIAEQAGRRMDELAETLLRSHETGQTGSGRGDDIALLLLSPTP</sequence>
<evidence type="ECO:0000259" key="3">
    <source>
        <dbReference type="SMART" id="SM00065"/>
    </source>
</evidence>
<name>A0A4R4SQ04_9ACTN</name>
<dbReference type="InterPro" id="IPR052016">
    <property type="entry name" value="Bact_Sigma-Reg"/>
</dbReference>